<accession>A0ABV6M9E8</accession>
<comment type="caution">
    <text evidence="2">The sequence shown here is derived from an EMBL/GenBank/DDBJ whole genome shotgun (WGS) entry which is preliminary data.</text>
</comment>
<keyword evidence="1" id="KW-0472">Membrane</keyword>
<evidence type="ECO:0008006" key="4">
    <source>
        <dbReference type="Google" id="ProtNLM"/>
    </source>
</evidence>
<feature type="transmembrane region" description="Helical" evidence="1">
    <location>
        <begin position="20"/>
        <end position="40"/>
    </location>
</feature>
<reference evidence="2 3" key="1">
    <citation type="submission" date="2024-09" db="EMBL/GenBank/DDBJ databases">
        <authorList>
            <person name="Sun Q."/>
            <person name="Mori K."/>
        </authorList>
    </citation>
    <scope>NUCLEOTIDE SEQUENCE [LARGE SCALE GENOMIC DNA]</scope>
    <source>
        <strain evidence="2 3">TBRC 3947</strain>
    </source>
</reference>
<keyword evidence="1" id="KW-1133">Transmembrane helix</keyword>
<proteinExistence type="predicted"/>
<evidence type="ECO:0000313" key="3">
    <source>
        <dbReference type="Proteomes" id="UP001589867"/>
    </source>
</evidence>
<keyword evidence="3" id="KW-1185">Reference proteome</keyword>
<dbReference type="EMBL" id="JBHLUH010000059">
    <property type="protein sequence ID" value="MFC0531357.1"/>
    <property type="molecule type" value="Genomic_DNA"/>
</dbReference>
<feature type="transmembrane region" description="Helical" evidence="1">
    <location>
        <begin position="46"/>
        <end position="65"/>
    </location>
</feature>
<keyword evidence="1" id="KW-0812">Transmembrane</keyword>
<dbReference type="RefSeq" id="WP_377255646.1">
    <property type="nucleotide sequence ID" value="NZ_JBHLUH010000059.1"/>
</dbReference>
<protein>
    <recommendedName>
        <fullName evidence="4">PH domain-containing protein</fullName>
    </recommendedName>
</protein>
<evidence type="ECO:0000256" key="1">
    <source>
        <dbReference type="SAM" id="Phobius"/>
    </source>
</evidence>
<evidence type="ECO:0000313" key="2">
    <source>
        <dbReference type="EMBL" id="MFC0531357.1"/>
    </source>
</evidence>
<sequence>MELHRSRHWDRKSARVGFGYAAIAALAGLCIGAGVGGPAWAVSVMVWGSGVVALGAAIAVAIGSVRPFRIVIAPDGLDVRANGQAFAGPWALVRAISIERTPADRDILVLWVADEVRMRHRPTFPAAGAGPKGHVLVDLENVAEAREQIESALRRHAGDRFRSLTSA</sequence>
<gene>
    <name evidence="2" type="ORF">ACFFIA_27305</name>
</gene>
<name>A0ABV6M9E8_9ACTN</name>
<dbReference type="Proteomes" id="UP001589867">
    <property type="component" value="Unassembled WGS sequence"/>
</dbReference>
<organism evidence="2 3">
    <name type="scientific">Phytohabitans kaempferiae</name>
    <dbReference type="NCBI Taxonomy" id="1620943"/>
    <lineage>
        <taxon>Bacteria</taxon>
        <taxon>Bacillati</taxon>
        <taxon>Actinomycetota</taxon>
        <taxon>Actinomycetes</taxon>
        <taxon>Micromonosporales</taxon>
        <taxon>Micromonosporaceae</taxon>
    </lineage>
</organism>